<protein>
    <submittedName>
        <fullName evidence="2">Uncharacterized protein</fullName>
    </submittedName>
</protein>
<gene>
    <name evidence="2" type="ORF">Bhyg_15478</name>
</gene>
<dbReference type="AlphaFoldDB" id="A0A9Q0RRW0"/>
<evidence type="ECO:0000313" key="2">
    <source>
        <dbReference type="EMBL" id="KAJ6597370.1"/>
    </source>
</evidence>
<keyword evidence="3" id="KW-1185">Reference proteome</keyword>
<keyword evidence="1" id="KW-0812">Transmembrane</keyword>
<dbReference type="Proteomes" id="UP001151699">
    <property type="component" value="Unassembled WGS sequence"/>
</dbReference>
<comment type="caution">
    <text evidence="2">The sequence shown here is derived from an EMBL/GenBank/DDBJ whole genome shotgun (WGS) entry which is preliminary data.</text>
</comment>
<proteinExistence type="predicted"/>
<dbReference type="InterPro" id="IPR011990">
    <property type="entry name" value="TPR-like_helical_dom_sf"/>
</dbReference>
<accession>A0A9Q0RRW0</accession>
<name>A0A9Q0RRW0_9DIPT</name>
<keyword evidence="1" id="KW-0472">Membrane</keyword>
<reference evidence="2" key="1">
    <citation type="submission" date="2022-07" db="EMBL/GenBank/DDBJ databases">
        <authorList>
            <person name="Trinca V."/>
            <person name="Uliana J.V.C."/>
            <person name="Torres T.T."/>
            <person name="Ward R.J."/>
            <person name="Monesi N."/>
        </authorList>
    </citation>
    <scope>NUCLEOTIDE SEQUENCE</scope>
    <source>
        <strain evidence="2">HSMRA1968</strain>
        <tissue evidence="2">Whole embryos</tissue>
    </source>
</reference>
<feature type="non-terminal residue" evidence="2">
    <location>
        <position position="1"/>
    </location>
</feature>
<feature type="transmembrane region" description="Helical" evidence="1">
    <location>
        <begin position="125"/>
        <end position="146"/>
    </location>
</feature>
<evidence type="ECO:0000256" key="1">
    <source>
        <dbReference type="SAM" id="Phobius"/>
    </source>
</evidence>
<evidence type="ECO:0000313" key="3">
    <source>
        <dbReference type="Proteomes" id="UP001151699"/>
    </source>
</evidence>
<keyword evidence="1" id="KW-1133">Transmembrane helix</keyword>
<dbReference type="EMBL" id="WJQU01006380">
    <property type="protein sequence ID" value="KAJ6597370.1"/>
    <property type="molecule type" value="Genomic_DNA"/>
</dbReference>
<organism evidence="2 3">
    <name type="scientific">Pseudolycoriella hygida</name>
    <dbReference type="NCBI Taxonomy" id="35572"/>
    <lineage>
        <taxon>Eukaryota</taxon>
        <taxon>Metazoa</taxon>
        <taxon>Ecdysozoa</taxon>
        <taxon>Arthropoda</taxon>
        <taxon>Hexapoda</taxon>
        <taxon>Insecta</taxon>
        <taxon>Pterygota</taxon>
        <taxon>Neoptera</taxon>
        <taxon>Endopterygota</taxon>
        <taxon>Diptera</taxon>
        <taxon>Nematocera</taxon>
        <taxon>Sciaroidea</taxon>
        <taxon>Sciaridae</taxon>
        <taxon>Pseudolycoriella</taxon>
    </lineage>
</organism>
<dbReference type="Gene3D" id="1.25.40.10">
    <property type="entry name" value="Tetratricopeptide repeat domain"/>
    <property type="match status" value="1"/>
</dbReference>
<sequence>QILKREEDRKTTNKHSQSFLAASKMLHYTLKYLIEALLPINKNDVFEAEHKELDMVALSQGMYVVERPEKGGIMNYITRVHERLRKCDVALEYLNGELKRYPDNGQALAMKKYVFKKRKQALWRVYRCTSCLVLSMVGFIVVGALASRKT</sequence>
<dbReference type="SUPFAM" id="SSF48452">
    <property type="entry name" value="TPR-like"/>
    <property type="match status" value="1"/>
</dbReference>